<dbReference type="InterPro" id="IPR023187">
    <property type="entry name" value="Tscrpt_reg_MarR-type_CS"/>
</dbReference>
<dbReference type="Gene3D" id="1.10.10.10">
    <property type="entry name" value="Winged helix-like DNA-binding domain superfamily/Winged helix DNA-binding domain"/>
    <property type="match status" value="1"/>
</dbReference>
<protein>
    <submittedName>
        <fullName evidence="5">Winged helix-turn-helix transcriptional regulator</fullName>
    </submittedName>
</protein>
<dbReference type="PANTHER" id="PTHR33164:SF43">
    <property type="entry name" value="HTH-TYPE TRANSCRIPTIONAL REPRESSOR YETL"/>
    <property type="match status" value="1"/>
</dbReference>
<keyword evidence="6" id="KW-1185">Reference proteome</keyword>
<dbReference type="PROSITE" id="PS50995">
    <property type="entry name" value="HTH_MARR_2"/>
    <property type="match status" value="1"/>
</dbReference>
<accession>A0A7V9ABL6</accession>
<dbReference type="EMBL" id="JACEFB010000004">
    <property type="protein sequence ID" value="MBA2226203.1"/>
    <property type="molecule type" value="Genomic_DNA"/>
</dbReference>
<dbReference type="SMART" id="SM00347">
    <property type="entry name" value="HTH_MARR"/>
    <property type="match status" value="1"/>
</dbReference>
<dbReference type="InterPro" id="IPR000835">
    <property type="entry name" value="HTH_MarR-typ"/>
</dbReference>
<organism evidence="5 6">
    <name type="scientific">Thermogemmata fonticola</name>
    <dbReference type="NCBI Taxonomy" id="2755323"/>
    <lineage>
        <taxon>Bacteria</taxon>
        <taxon>Pseudomonadati</taxon>
        <taxon>Planctomycetota</taxon>
        <taxon>Planctomycetia</taxon>
        <taxon>Gemmatales</taxon>
        <taxon>Gemmataceae</taxon>
        <taxon>Thermogemmata</taxon>
    </lineage>
</organism>
<name>A0A7V9ABL6_9BACT</name>
<evidence type="ECO:0000259" key="4">
    <source>
        <dbReference type="PROSITE" id="PS50995"/>
    </source>
</evidence>
<gene>
    <name evidence="5" type="ORF">H0921_08520</name>
</gene>
<dbReference type="CDD" id="cd00090">
    <property type="entry name" value="HTH_ARSR"/>
    <property type="match status" value="1"/>
</dbReference>
<evidence type="ECO:0000313" key="5">
    <source>
        <dbReference type="EMBL" id="MBA2226203.1"/>
    </source>
</evidence>
<dbReference type="RefSeq" id="WP_194537622.1">
    <property type="nucleotide sequence ID" value="NZ_JACEFB010000004.1"/>
</dbReference>
<dbReference type="GO" id="GO:0003700">
    <property type="term" value="F:DNA-binding transcription factor activity"/>
    <property type="evidence" value="ECO:0007669"/>
    <property type="project" value="InterPro"/>
</dbReference>
<dbReference type="InterPro" id="IPR036388">
    <property type="entry name" value="WH-like_DNA-bd_sf"/>
</dbReference>
<dbReference type="GO" id="GO:0006950">
    <property type="term" value="P:response to stress"/>
    <property type="evidence" value="ECO:0007669"/>
    <property type="project" value="TreeGrafter"/>
</dbReference>
<reference evidence="5 6" key="1">
    <citation type="submission" date="2020-07" db="EMBL/GenBank/DDBJ databases">
        <title>Thermogemmata thermophila gen. nov., sp. nov., a novel moderate thermophilic planctomycete from a Kamchatka hot spring.</title>
        <authorList>
            <person name="Elcheninov A.G."/>
            <person name="Podosokorskaya O.A."/>
            <person name="Kovaleva O.L."/>
            <person name="Novikov A."/>
            <person name="Bonch-Osmolovskaya E.A."/>
            <person name="Toshchakov S.V."/>
            <person name="Kublanov I.V."/>
        </authorList>
    </citation>
    <scope>NUCLEOTIDE SEQUENCE [LARGE SCALE GENOMIC DNA]</scope>
    <source>
        <strain evidence="5 6">2918</strain>
    </source>
</reference>
<dbReference type="GO" id="GO:0003677">
    <property type="term" value="F:DNA binding"/>
    <property type="evidence" value="ECO:0007669"/>
    <property type="project" value="UniProtKB-KW"/>
</dbReference>
<sequence length="199" mass="22124">MPDDVNAKITAALERLAVALHKSLWDAAYAQDLSATQAQMLLYLISLDDSEVSMSELASRFGLTLPTVSDAVRSLVEKGLVEQRRAPRDGRIRVVALTPAGRRRARHLQHWADAIRQQVAALDPNTKGTFLACLLDLIARLQRAGLVSLTRQCQTCLYFQPHRYSNPDAPHHCGLLNQPLHLTELRLHCPDHTTLPTSP</sequence>
<dbReference type="InterPro" id="IPR036390">
    <property type="entry name" value="WH_DNA-bd_sf"/>
</dbReference>
<proteinExistence type="predicted"/>
<dbReference type="Pfam" id="PF12802">
    <property type="entry name" value="MarR_2"/>
    <property type="match status" value="1"/>
</dbReference>
<dbReference type="InterPro" id="IPR011991">
    <property type="entry name" value="ArsR-like_HTH"/>
</dbReference>
<evidence type="ECO:0000256" key="2">
    <source>
        <dbReference type="ARBA" id="ARBA00023125"/>
    </source>
</evidence>
<keyword evidence="1" id="KW-0805">Transcription regulation</keyword>
<comment type="caution">
    <text evidence="5">The sequence shown here is derived from an EMBL/GenBank/DDBJ whole genome shotgun (WGS) entry which is preliminary data.</text>
</comment>
<dbReference type="InterPro" id="IPR039422">
    <property type="entry name" value="MarR/SlyA-like"/>
</dbReference>
<keyword evidence="3" id="KW-0804">Transcription</keyword>
<dbReference type="PROSITE" id="PS01117">
    <property type="entry name" value="HTH_MARR_1"/>
    <property type="match status" value="1"/>
</dbReference>
<dbReference type="PANTHER" id="PTHR33164">
    <property type="entry name" value="TRANSCRIPTIONAL REGULATOR, MARR FAMILY"/>
    <property type="match status" value="1"/>
</dbReference>
<evidence type="ECO:0000313" key="6">
    <source>
        <dbReference type="Proteomes" id="UP000542342"/>
    </source>
</evidence>
<evidence type="ECO:0000256" key="1">
    <source>
        <dbReference type="ARBA" id="ARBA00023015"/>
    </source>
</evidence>
<dbReference type="AlphaFoldDB" id="A0A7V9ABL6"/>
<evidence type="ECO:0000256" key="3">
    <source>
        <dbReference type="ARBA" id="ARBA00023163"/>
    </source>
</evidence>
<dbReference type="SUPFAM" id="SSF46785">
    <property type="entry name" value="Winged helix' DNA-binding domain"/>
    <property type="match status" value="1"/>
</dbReference>
<dbReference type="Proteomes" id="UP000542342">
    <property type="component" value="Unassembled WGS sequence"/>
</dbReference>
<feature type="domain" description="HTH marR-type" evidence="4">
    <location>
        <begin position="6"/>
        <end position="143"/>
    </location>
</feature>
<keyword evidence="2" id="KW-0238">DNA-binding</keyword>